<dbReference type="SUPFAM" id="SSF51395">
    <property type="entry name" value="FMN-linked oxidoreductases"/>
    <property type="match status" value="1"/>
</dbReference>
<dbReference type="GO" id="GO:0010181">
    <property type="term" value="F:FMN binding"/>
    <property type="evidence" value="ECO:0007669"/>
    <property type="project" value="InterPro"/>
</dbReference>
<dbReference type="EC" id="1.-.-.-" evidence="6"/>
<name>A0A839ETS0_9HYPH</name>
<dbReference type="EMBL" id="JACGXN010000014">
    <property type="protein sequence ID" value="MBA8881505.1"/>
    <property type="molecule type" value="Genomic_DNA"/>
</dbReference>
<evidence type="ECO:0000256" key="1">
    <source>
        <dbReference type="ARBA" id="ARBA00001917"/>
    </source>
</evidence>
<comment type="cofactor">
    <cofactor evidence="1">
        <name>FMN</name>
        <dbReference type="ChEBI" id="CHEBI:58210"/>
    </cofactor>
</comment>
<dbReference type="GO" id="GO:0016628">
    <property type="term" value="F:oxidoreductase activity, acting on the CH-CH group of donors, NAD or NADP as acceptor"/>
    <property type="evidence" value="ECO:0007669"/>
    <property type="project" value="UniProtKB-ARBA"/>
</dbReference>
<evidence type="ECO:0000256" key="4">
    <source>
        <dbReference type="SAM" id="MobiDB-lite"/>
    </source>
</evidence>
<accession>A0A839ETS0</accession>
<dbReference type="Proteomes" id="UP000549052">
    <property type="component" value="Unassembled WGS sequence"/>
</dbReference>
<evidence type="ECO:0000256" key="3">
    <source>
        <dbReference type="ARBA" id="ARBA00023002"/>
    </source>
</evidence>
<evidence type="ECO:0000313" key="6">
    <source>
        <dbReference type="EMBL" id="MBA8881505.1"/>
    </source>
</evidence>
<dbReference type="InterPro" id="IPR001155">
    <property type="entry name" value="OxRdtase_FMN_N"/>
</dbReference>
<dbReference type="AlphaFoldDB" id="A0A839ETS0"/>
<dbReference type="FunFam" id="3.20.20.70:FF:000059">
    <property type="entry name" value="N-ethylmaleimide reductase, FMN-linked"/>
    <property type="match status" value="1"/>
</dbReference>
<dbReference type="GO" id="GO:0005829">
    <property type="term" value="C:cytosol"/>
    <property type="evidence" value="ECO:0007669"/>
    <property type="project" value="UniProtKB-ARBA"/>
</dbReference>
<dbReference type="InterPro" id="IPR045247">
    <property type="entry name" value="Oye-like"/>
</dbReference>
<feature type="region of interest" description="Disordered" evidence="4">
    <location>
        <begin position="1"/>
        <end position="25"/>
    </location>
</feature>
<dbReference type="Gene3D" id="3.20.20.70">
    <property type="entry name" value="Aldolase class I"/>
    <property type="match status" value="1"/>
</dbReference>
<dbReference type="CDD" id="cd02933">
    <property type="entry name" value="OYE_like_FMN"/>
    <property type="match status" value="1"/>
</dbReference>
<keyword evidence="7" id="KW-1185">Reference proteome</keyword>
<feature type="domain" description="NADH:flavin oxidoreductase/NADH oxidase N-terminal" evidence="5">
    <location>
        <begin position="30"/>
        <end position="373"/>
    </location>
</feature>
<keyword evidence="3 6" id="KW-0560">Oxidoreductase</keyword>
<reference evidence="6 7" key="1">
    <citation type="submission" date="2020-07" db="EMBL/GenBank/DDBJ databases">
        <title>Genomic Encyclopedia of Type Strains, Phase IV (KMG-V): Genome sequencing to study the core and pangenomes of soil and plant-associated prokaryotes.</title>
        <authorList>
            <person name="Whitman W."/>
        </authorList>
    </citation>
    <scope>NUCLEOTIDE SEQUENCE [LARGE SCALE GENOMIC DNA]</scope>
    <source>
        <strain evidence="6 7">AN3</strain>
    </source>
</reference>
<dbReference type="PANTHER" id="PTHR22893:SF91">
    <property type="entry name" value="NADPH DEHYDROGENASE 2-RELATED"/>
    <property type="match status" value="1"/>
</dbReference>
<evidence type="ECO:0000259" key="5">
    <source>
        <dbReference type="Pfam" id="PF00724"/>
    </source>
</evidence>
<sequence>MKLPGRSGRRRQNSSQKFKPCKERSSMSTLFDPIQVGDIELANRIVMAPLTRNRSPNAVPTALTATYYSQRATAGLLITEATAISHQGQGYADVPGLYAPDQLAGWKTVTDAVHAAGGKIVVQMWHVGRISHNTLQPGGAAPVAPSAITAKSKTFLINADGSGTFAETSQPRALELAELPGIVEDYRKAARAAIDAGFDGVELHSANGYLIDQFLRSGSNHRTDAYGGSIENRARFLLEVLDAITNEIGAGRTGIRISPVTPANDSSDPEPQPLFTYVVEKLAAYKLAYIHIIEGATGGPRDFQQGDKPFDYAALRSAYKHAGGKAAWMVNNAYDPVLAETVVAKGEADLVAFGKLLLANPDLVKRLRERTELNTPDNATFYGGGAKGYTDYPALA</sequence>
<dbReference type="Pfam" id="PF00724">
    <property type="entry name" value="Oxidored_FMN"/>
    <property type="match status" value="1"/>
</dbReference>
<comment type="similarity">
    <text evidence="2">Belongs to the NADH:flavin oxidoreductase/NADH oxidase family.</text>
</comment>
<protein>
    <submittedName>
        <fullName evidence="6">N-ethylmaleimide reductase</fullName>
        <ecNumber evidence="6">1.-.-.-</ecNumber>
    </submittedName>
</protein>
<proteinExistence type="inferred from homology"/>
<organism evidence="6 7">
    <name type="scientific">Phyllobacterium myrsinacearum</name>
    <dbReference type="NCBI Taxonomy" id="28101"/>
    <lineage>
        <taxon>Bacteria</taxon>
        <taxon>Pseudomonadati</taxon>
        <taxon>Pseudomonadota</taxon>
        <taxon>Alphaproteobacteria</taxon>
        <taxon>Hyphomicrobiales</taxon>
        <taxon>Phyllobacteriaceae</taxon>
        <taxon>Phyllobacterium</taxon>
    </lineage>
</organism>
<gene>
    <name evidence="6" type="ORF">FHW16_005246</name>
</gene>
<dbReference type="NCBIfam" id="NF007899">
    <property type="entry name" value="PRK10605.1"/>
    <property type="match status" value="1"/>
</dbReference>
<dbReference type="InterPro" id="IPR013785">
    <property type="entry name" value="Aldolase_TIM"/>
</dbReference>
<evidence type="ECO:0000256" key="2">
    <source>
        <dbReference type="ARBA" id="ARBA00005979"/>
    </source>
</evidence>
<evidence type="ECO:0000313" key="7">
    <source>
        <dbReference type="Proteomes" id="UP000549052"/>
    </source>
</evidence>
<dbReference type="PANTHER" id="PTHR22893">
    <property type="entry name" value="NADH OXIDOREDUCTASE-RELATED"/>
    <property type="match status" value="1"/>
</dbReference>
<comment type="caution">
    <text evidence="6">The sequence shown here is derived from an EMBL/GenBank/DDBJ whole genome shotgun (WGS) entry which is preliminary data.</text>
</comment>